<accession>G7YF41</accession>
<proteinExistence type="predicted"/>
<evidence type="ECO:0000313" key="2">
    <source>
        <dbReference type="Proteomes" id="UP000008909"/>
    </source>
</evidence>
<organism evidence="1 2">
    <name type="scientific">Clonorchis sinensis</name>
    <name type="common">Chinese liver fluke</name>
    <dbReference type="NCBI Taxonomy" id="79923"/>
    <lineage>
        <taxon>Eukaryota</taxon>
        <taxon>Metazoa</taxon>
        <taxon>Spiralia</taxon>
        <taxon>Lophotrochozoa</taxon>
        <taxon>Platyhelminthes</taxon>
        <taxon>Trematoda</taxon>
        <taxon>Digenea</taxon>
        <taxon>Opisthorchiida</taxon>
        <taxon>Opisthorchiata</taxon>
        <taxon>Opisthorchiidae</taxon>
        <taxon>Clonorchis</taxon>
    </lineage>
</organism>
<protein>
    <submittedName>
        <fullName evidence="1">Uncharacterized protein</fullName>
    </submittedName>
</protein>
<keyword evidence="2" id="KW-1185">Reference proteome</keyword>
<dbReference type="Proteomes" id="UP000008909">
    <property type="component" value="Unassembled WGS sequence"/>
</dbReference>
<name>G7YF41_CLOSI</name>
<sequence>MKGVNEDNRLAVTPFCRITVKPTEAFYRGYEAVKQQYFCRCVNVDDDYGVTEHAVRCAVCKVLPEDSVGSNPNHTLSGEPVDKFVYQLFIGELAKDEITPQSGKARDSYKTFKKLLYHLRTLKICDATMVSEHSRRSMNSSSQDSLVFGWRSPHACNFSTNDRHLDEFCACSRRRSCKYVGKHERGTHDRINKVAVGHYAAKGGHGTGARKRKEHRSRTKIVKERSSLNEHLAISISGLLAAKTVIQRYDATIKTPNATLVYRRIRESRPIIANEAGTVTPCTPKTHTINKAINPTIVQTTNASMNEAQRSLITNHRPPCPTANPVPYTVVNKPAGPSTASTRVATPMVSLNSQYCVITPSNVPTPHYPVASCFIVLQDPEPSTTPANGLFALPSVKTANVPISPVELSPAPEATDVARLPASTMTAPDVDSTCACHRTPDSLSLCAPPPQSVVYRSPSSPPEDDQFLIRTLGQLSSSYHFTHPLLVGDVNTLKASWMELRRVGSSGLFAAALTEVVQRSAWTQHFVEPTTYRAGRQPSLLNLVITNERHFANQKYRAQCVDSKLPSCRLFKNARLPDQFNLGPASVEDLYRTIAQKVHGTDAMFVPKKLARSWRAASYPKGFGVFWKREIDSEAFAVLRMIRRTFSRITRTEFQILYGAYVRPLLEHASPVVYSGCTKDVILIERVRRAATKMVAGPKSMDHEKRLAVNDSR</sequence>
<reference evidence="1" key="1">
    <citation type="journal article" date="2011" name="Genome Biol.">
        <title>The draft genome of the carcinogenic human liver fluke Clonorchis sinensis.</title>
        <authorList>
            <person name="Wang X."/>
            <person name="Chen W."/>
            <person name="Huang Y."/>
            <person name="Sun J."/>
            <person name="Men J."/>
            <person name="Liu H."/>
            <person name="Luo F."/>
            <person name="Guo L."/>
            <person name="Lv X."/>
            <person name="Deng C."/>
            <person name="Zhou C."/>
            <person name="Fan Y."/>
            <person name="Li X."/>
            <person name="Huang L."/>
            <person name="Hu Y."/>
            <person name="Liang C."/>
            <person name="Hu X."/>
            <person name="Xu J."/>
            <person name="Yu X."/>
        </authorList>
    </citation>
    <scope>NUCLEOTIDE SEQUENCE [LARGE SCALE GENOMIC DNA]</scope>
    <source>
        <strain evidence="1">Henan</strain>
    </source>
</reference>
<gene>
    <name evidence="1" type="ORF">CLF_106397</name>
</gene>
<reference key="2">
    <citation type="submission" date="2011-10" db="EMBL/GenBank/DDBJ databases">
        <title>The genome and transcriptome sequence of Clonorchis sinensis provide insights into the carcinogenic liver fluke.</title>
        <authorList>
            <person name="Wang X."/>
            <person name="Huang Y."/>
            <person name="Chen W."/>
            <person name="Liu H."/>
            <person name="Guo L."/>
            <person name="Chen Y."/>
            <person name="Luo F."/>
            <person name="Zhou W."/>
            <person name="Sun J."/>
            <person name="Mao Q."/>
            <person name="Liang P."/>
            <person name="Zhou C."/>
            <person name="Tian Y."/>
            <person name="Men J."/>
            <person name="Lv X."/>
            <person name="Huang L."/>
            <person name="Zhou J."/>
            <person name="Hu Y."/>
            <person name="Li R."/>
            <person name="Zhang F."/>
            <person name="Lei H."/>
            <person name="Li X."/>
            <person name="Hu X."/>
            <person name="Liang C."/>
            <person name="Xu J."/>
            <person name="Wu Z."/>
            <person name="Yu X."/>
        </authorList>
    </citation>
    <scope>NUCLEOTIDE SEQUENCE</scope>
    <source>
        <strain>Henan</strain>
    </source>
</reference>
<evidence type="ECO:0000313" key="1">
    <source>
        <dbReference type="EMBL" id="GAA51574.1"/>
    </source>
</evidence>
<dbReference type="EMBL" id="DF143170">
    <property type="protein sequence ID" value="GAA51574.1"/>
    <property type="molecule type" value="Genomic_DNA"/>
</dbReference>
<dbReference type="AlphaFoldDB" id="G7YF41"/>